<keyword evidence="3" id="KW-1185">Reference proteome</keyword>
<proteinExistence type="predicted"/>
<feature type="compositionally biased region" description="Basic and acidic residues" evidence="1">
    <location>
        <begin position="1"/>
        <end position="22"/>
    </location>
</feature>
<feature type="region of interest" description="Disordered" evidence="1">
    <location>
        <begin position="1"/>
        <end position="33"/>
    </location>
</feature>
<organism evidence="2 3">
    <name type="scientific">Handroanthus impetiginosus</name>
    <dbReference type="NCBI Taxonomy" id="429701"/>
    <lineage>
        <taxon>Eukaryota</taxon>
        <taxon>Viridiplantae</taxon>
        <taxon>Streptophyta</taxon>
        <taxon>Embryophyta</taxon>
        <taxon>Tracheophyta</taxon>
        <taxon>Spermatophyta</taxon>
        <taxon>Magnoliopsida</taxon>
        <taxon>eudicotyledons</taxon>
        <taxon>Gunneridae</taxon>
        <taxon>Pentapetalae</taxon>
        <taxon>asterids</taxon>
        <taxon>lamiids</taxon>
        <taxon>Lamiales</taxon>
        <taxon>Bignoniaceae</taxon>
        <taxon>Crescentiina</taxon>
        <taxon>Tabebuia alliance</taxon>
        <taxon>Handroanthus</taxon>
    </lineage>
</organism>
<feature type="compositionally biased region" description="Polar residues" evidence="1">
    <location>
        <begin position="23"/>
        <end position="33"/>
    </location>
</feature>
<name>A0A2G9GG83_9LAMI</name>
<accession>A0A2G9GG83</accession>
<evidence type="ECO:0000313" key="2">
    <source>
        <dbReference type="EMBL" id="PIN04304.1"/>
    </source>
</evidence>
<dbReference type="EMBL" id="NKXS01005206">
    <property type="protein sequence ID" value="PIN04304.1"/>
    <property type="molecule type" value="Genomic_DNA"/>
</dbReference>
<dbReference type="Proteomes" id="UP000231279">
    <property type="component" value="Unassembled WGS sequence"/>
</dbReference>
<comment type="caution">
    <text evidence="2">The sequence shown here is derived from an EMBL/GenBank/DDBJ whole genome shotgun (WGS) entry which is preliminary data.</text>
</comment>
<gene>
    <name evidence="2" type="ORF">CDL12_23158</name>
</gene>
<evidence type="ECO:0000313" key="3">
    <source>
        <dbReference type="Proteomes" id="UP000231279"/>
    </source>
</evidence>
<evidence type="ECO:0000256" key="1">
    <source>
        <dbReference type="SAM" id="MobiDB-lite"/>
    </source>
</evidence>
<sequence length="62" mass="7192">MNECEPLIRDEFDHKNDPHDSRNSPTLVNIQDNPVTNYSTSTIILNLEGKKKEKKEKTLNHT</sequence>
<dbReference type="AlphaFoldDB" id="A0A2G9GG83"/>
<reference evidence="3" key="1">
    <citation type="journal article" date="2018" name="Gigascience">
        <title>Genome assembly of the Pink Ipe (Handroanthus impetiginosus, Bignoniaceae), a highly valued, ecologically keystone Neotropical timber forest tree.</title>
        <authorList>
            <person name="Silva-Junior O.B."/>
            <person name="Grattapaglia D."/>
            <person name="Novaes E."/>
            <person name="Collevatti R.G."/>
        </authorList>
    </citation>
    <scope>NUCLEOTIDE SEQUENCE [LARGE SCALE GENOMIC DNA]</scope>
    <source>
        <strain evidence="3">cv. UFG-1</strain>
    </source>
</reference>
<protein>
    <submittedName>
        <fullName evidence="2">Uncharacterized protein</fullName>
    </submittedName>
</protein>